<proteinExistence type="predicted"/>
<organism evidence="1 2">
    <name type="scientific">Reinekea blandensis MED297</name>
    <dbReference type="NCBI Taxonomy" id="314283"/>
    <lineage>
        <taxon>Bacteria</taxon>
        <taxon>Pseudomonadati</taxon>
        <taxon>Pseudomonadota</taxon>
        <taxon>Gammaproteobacteria</taxon>
        <taxon>Oceanospirillales</taxon>
        <taxon>Saccharospirillaceae</taxon>
        <taxon>Reinekea</taxon>
    </lineage>
</organism>
<dbReference type="AlphaFoldDB" id="A4BBB5"/>
<protein>
    <submittedName>
        <fullName evidence="1">Uncharacterized protein</fullName>
    </submittedName>
</protein>
<evidence type="ECO:0000313" key="1">
    <source>
        <dbReference type="EMBL" id="EAR10728.1"/>
    </source>
</evidence>
<sequence>MRCPLLSVFLVMHRWNCKARASVDCLVENERNDPPQCGRLKMKMGWIQRAVGWSGPTCAPKVHWFFIGALCRAPKKLKRNDEFFG</sequence>
<evidence type="ECO:0000313" key="2">
    <source>
        <dbReference type="Proteomes" id="UP000005953"/>
    </source>
</evidence>
<dbReference type="EMBL" id="AAOE01000003">
    <property type="protein sequence ID" value="EAR10728.1"/>
    <property type="molecule type" value="Genomic_DNA"/>
</dbReference>
<dbReference type="HOGENOM" id="CLU_2510330_0_0_6"/>
<dbReference type="Proteomes" id="UP000005953">
    <property type="component" value="Unassembled WGS sequence"/>
</dbReference>
<dbReference type="STRING" id="314283.MED297_11950"/>
<gene>
    <name evidence="1" type="ORF">MED297_11950</name>
</gene>
<comment type="caution">
    <text evidence="1">The sequence shown here is derived from an EMBL/GenBank/DDBJ whole genome shotgun (WGS) entry which is preliminary data.</text>
</comment>
<keyword evidence="2" id="KW-1185">Reference proteome</keyword>
<name>A4BBB5_9GAMM</name>
<accession>A4BBB5</accession>
<reference evidence="1 2" key="1">
    <citation type="submission" date="2006-02" db="EMBL/GenBank/DDBJ databases">
        <authorList>
            <person name="Pinhassi J."/>
            <person name="Pedros-Alio C."/>
            <person name="Ferriera S."/>
            <person name="Johnson J."/>
            <person name="Kravitz S."/>
            <person name="Halpern A."/>
            <person name="Remington K."/>
            <person name="Beeson K."/>
            <person name="Tran B."/>
            <person name="Rogers Y.-H."/>
            <person name="Friedman R."/>
            <person name="Venter J.C."/>
        </authorList>
    </citation>
    <scope>NUCLEOTIDE SEQUENCE [LARGE SCALE GENOMIC DNA]</scope>
    <source>
        <strain evidence="1 2">MED297</strain>
    </source>
</reference>